<evidence type="ECO:0000256" key="3">
    <source>
        <dbReference type="ARBA" id="ARBA00009184"/>
    </source>
</evidence>
<evidence type="ECO:0000256" key="1">
    <source>
        <dbReference type="ARBA" id="ARBA00001946"/>
    </source>
</evidence>
<dbReference type="NCBIfam" id="TIGR00338">
    <property type="entry name" value="serB"/>
    <property type="match status" value="1"/>
</dbReference>
<name>A0A4Q7MIF7_9MICO</name>
<evidence type="ECO:0000256" key="6">
    <source>
        <dbReference type="ARBA" id="ARBA00022723"/>
    </source>
</evidence>
<evidence type="ECO:0000256" key="5">
    <source>
        <dbReference type="ARBA" id="ARBA00022605"/>
    </source>
</evidence>
<organism evidence="14 15">
    <name type="scientific">Agromyces ramosus</name>
    <dbReference type="NCBI Taxonomy" id="33879"/>
    <lineage>
        <taxon>Bacteria</taxon>
        <taxon>Bacillati</taxon>
        <taxon>Actinomycetota</taxon>
        <taxon>Actinomycetes</taxon>
        <taxon>Micrococcales</taxon>
        <taxon>Microbacteriaceae</taxon>
        <taxon>Agromyces</taxon>
    </lineage>
</organism>
<evidence type="ECO:0000256" key="10">
    <source>
        <dbReference type="ARBA" id="ARBA00031693"/>
    </source>
</evidence>
<protein>
    <recommendedName>
        <fullName evidence="4">phosphoserine phosphatase</fullName>
        <ecNumber evidence="4">3.1.3.3</ecNumber>
    </recommendedName>
    <alternativeName>
        <fullName evidence="10">O-phosphoserine phosphohydrolase</fullName>
    </alternativeName>
</protein>
<comment type="pathway">
    <text evidence="2">Amino-acid biosynthesis; L-serine biosynthesis; L-serine from 3-phospho-D-glycerate: step 3/3.</text>
</comment>
<dbReference type="SUPFAM" id="SSF56784">
    <property type="entry name" value="HAD-like"/>
    <property type="match status" value="1"/>
</dbReference>
<comment type="caution">
    <text evidence="14">The sequence shown here is derived from an EMBL/GenBank/DDBJ whole genome shotgun (WGS) entry which is preliminary data.</text>
</comment>
<evidence type="ECO:0000256" key="4">
    <source>
        <dbReference type="ARBA" id="ARBA00012640"/>
    </source>
</evidence>
<keyword evidence="15" id="KW-1185">Reference proteome</keyword>
<dbReference type="PANTHER" id="PTHR43344">
    <property type="entry name" value="PHOSPHOSERINE PHOSPHATASE"/>
    <property type="match status" value="1"/>
</dbReference>
<evidence type="ECO:0000256" key="12">
    <source>
        <dbReference type="ARBA" id="ARBA00048523"/>
    </source>
</evidence>
<dbReference type="GO" id="GO:0000287">
    <property type="term" value="F:magnesium ion binding"/>
    <property type="evidence" value="ECO:0007669"/>
    <property type="project" value="TreeGrafter"/>
</dbReference>
<dbReference type="GO" id="GO:0006564">
    <property type="term" value="P:L-serine biosynthetic process"/>
    <property type="evidence" value="ECO:0007669"/>
    <property type="project" value="UniProtKB-KW"/>
</dbReference>
<dbReference type="SFLD" id="SFLDG01136">
    <property type="entry name" value="C1.6:_Phosphoserine_Phosphatas"/>
    <property type="match status" value="1"/>
</dbReference>
<comment type="cofactor">
    <cofactor evidence="1">
        <name>Mg(2+)</name>
        <dbReference type="ChEBI" id="CHEBI:18420"/>
    </cofactor>
</comment>
<proteinExistence type="inferred from homology"/>
<feature type="active site" description="Nucleophile" evidence="13">
    <location>
        <position position="17"/>
    </location>
</feature>
<comment type="catalytic activity">
    <reaction evidence="12">
        <text>O-phospho-D-serine + H2O = D-serine + phosphate</text>
        <dbReference type="Rhea" id="RHEA:24873"/>
        <dbReference type="ChEBI" id="CHEBI:15377"/>
        <dbReference type="ChEBI" id="CHEBI:35247"/>
        <dbReference type="ChEBI" id="CHEBI:43474"/>
        <dbReference type="ChEBI" id="CHEBI:58680"/>
        <dbReference type="EC" id="3.1.3.3"/>
    </reaction>
</comment>
<dbReference type="Pfam" id="PF12710">
    <property type="entry name" value="HAD"/>
    <property type="match status" value="1"/>
</dbReference>
<evidence type="ECO:0000313" key="14">
    <source>
        <dbReference type="EMBL" id="RZS66289.1"/>
    </source>
</evidence>
<dbReference type="PANTHER" id="PTHR43344:SF2">
    <property type="entry name" value="PHOSPHOSERINE PHOSPHATASE"/>
    <property type="match status" value="1"/>
</dbReference>
<dbReference type="SFLD" id="SFLDG01137">
    <property type="entry name" value="C1.6.1:_Phosphoserine_Phosphat"/>
    <property type="match status" value="1"/>
</dbReference>
<dbReference type="InterPro" id="IPR050582">
    <property type="entry name" value="HAD-like_SerB"/>
</dbReference>
<dbReference type="InterPro" id="IPR004469">
    <property type="entry name" value="PSP"/>
</dbReference>
<dbReference type="UniPathway" id="UPA00135">
    <property type="reaction ID" value="UER00198"/>
</dbReference>
<evidence type="ECO:0000256" key="13">
    <source>
        <dbReference type="PIRSR" id="PIRSR604469-1"/>
    </source>
</evidence>
<dbReference type="Gene3D" id="3.40.50.1000">
    <property type="entry name" value="HAD superfamily/HAD-like"/>
    <property type="match status" value="1"/>
</dbReference>
<keyword evidence="6" id="KW-0479">Metal-binding</keyword>
<accession>A0A4Q7MIF7</accession>
<dbReference type="SFLD" id="SFLDF00029">
    <property type="entry name" value="phosphoserine_phosphatase"/>
    <property type="match status" value="1"/>
</dbReference>
<dbReference type="InterPro" id="IPR036412">
    <property type="entry name" value="HAD-like_sf"/>
</dbReference>
<keyword evidence="7" id="KW-0378">Hydrolase</keyword>
<evidence type="ECO:0000256" key="7">
    <source>
        <dbReference type="ARBA" id="ARBA00022801"/>
    </source>
</evidence>
<dbReference type="EC" id="3.1.3.3" evidence="4"/>
<evidence type="ECO:0000256" key="9">
    <source>
        <dbReference type="ARBA" id="ARBA00023299"/>
    </source>
</evidence>
<dbReference type="InterPro" id="IPR023214">
    <property type="entry name" value="HAD_sf"/>
</dbReference>
<reference evidence="14 15" key="1">
    <citation type="submission" date="2019-02" db="EMBL/GenBank/DDBJ databases">
        <title>Genomic Encyclopedia of Type Strains, Phase IV (KMG-IV): sequencing the most valuable type-strain genomes for metagenomic binning, comparative biology and taxonomic classification.</title>
        <authorList>
            <person name="Goeker M."/>
        </authorList>
    </citation>
    <scope>NUCLEOTIDE SEQUENCE [LARGE SCALE GENOMIC DNA]</scope>
    <source>
        <strain evidence="14 15">DSM 43045</strain>
    </source>
</reference>
<comment type="catalytic activity">
    <reaction evidence="11">
        <text>O-phospho-L-serine + H2O = L-serine + phosphate</text>
        <dbReference type="Rhea" id="RHEA:21208"/>
        <dbReference type="ChEBI" id="CHEBI:15377"/>
        <dbReference type="ChEBI" id="CHEBI:33384"/>
        <dbReference type="ChEBI" id="CHEBI:43474"/>
        <dbReference type="ChEBI" id="CHEBI:57524"/>
        <dbReference type="EC" id="3.1.3.3"/>
    </reaction>
</comment>
<comment type="similarity">
    <text evidence="3">Belongs to the HAD-like hydrolase superfamily. SerB family.</text>
</comment>
<dbReference type="NCBIfam" id="TIGR01488">
    <property type="entry name" value="HAD-SF-IB"/>
    <property type="match status" value="1"/>
</dbReference>
<dbReference type="RefSeq" id="WP_242609530.1">
    <property type="nucleotide sequence ID" value="NZ_SGWY01000002.1"/>
</dbReference>
<dbReference type="EMBL" id="SGWY01000002">
    <property type="protein sequence ID" value="RZS66289.1"/>
    <property type="molecule type" value="Genomic_DNA"/>
</dbReference>
<evidence type="ECO:0000256" key="8">
    <source>
        <dbReference type="ARBA" id="ARBA00022842"/>
    </source>
</evidence>
<evidence type="ECO:0000313" key="15">
    <source>
        <dbReference type="Proteomes" id="UP000293289"/>
    </source>
</evidence>
<feature type="active site" description="Proton donor" evidence="13">
    <location>
        <position position="19"/>
    </location>
</feature>
<keyword evidence="9" id="KW-0718">Serine biosynthesis</keyword>
<dbReference type="GO" id="GO:0036424">
    <property type="term" value="F:L-phosphoserine phosphatase activity"/>
    <property type="evidence" value="ECO:0007669"/>
    <property type="project" value="InterPro"/>
</dbReference>
<dbReference type="SFLD" id="SFLDS00003">
    <property type="entry name" value="Haloacid_Dehalogenase"/>
    <property type="match status" value="1"/>
</dbReference>
<dbReference type="AlphaFoldDB" id="A0A4Q7MIF7"/>
<gene>
    <name evidence="14" type="ORF">EV187_2010</name>
</gene>
<evidence type="ECO:0000256" key="2">
    <source>
        <dbReference type="ARBA" id="ARBA00005135"/>
    </source>
</evidence>
<keyword evidence="8" id="KW-0460">Magnesium</keyword>
<dbReference type="Proteomes" id="UP000293289">
    <property type="component" value="Unassembled WGS sequence"/>
</dbReference>
<evidence type="ECO:0000256" key="11">
    <source>
        <dbReference type="ARBA" id="ARBA00048138"/>
    </source>
</evidence>
<keyword evidence="5" id="KW-0028">Amino-acid biosynthesis</keyword>
<dbReference type="GO" id="GO:0005737">
    <property type="term" value="C:cytoplasm"/>
    <property type="evidence" value="ECO:0007669"/>
    <property type="project" value="TreeGrafter"/>
</dbReference>
<sequence>MTGTASGRASGPLVVLDADSTLIREEAIELLADAAGSLALVTEVTERAMRGELDFAASLRERVATLAGLGIGVFEQARARMTPTPGVQELIDGVHAAGGRVGVVSGGFHELLDPLAQRLGLDFCRANRLETADGRLTGRVDGDIVDAHGKAAALEEWAAASGIPLERAVAVGDGANDLEMLDRARLGVAFCAKPVVRERAHVAIDTPDLSAVLPLLGLRG</sequence>